<accession>A0ACB8FWX8</accession>
<proteinExistence type="predicted"/>
<reference evidence="1" key="1">
    <citation type="submission" date="2021-08" db="EMBL/GenBank/DDBJ databases">
        <title>The first chromosome-level gecko genome reveals the dynamic sex chromosomes of Neotropical dwarf geckos (Sphaerodactylidae: Sphaerodactylus).</title>
        <authorList>
            <person name="Pinto B.J."/>
            <person name="Keating S.E."/>
            <person name="Gamble T."/>
        </authorList>
    </citation>
    <scope>NUCLEOTIDE SEQUENCE</scope>
    <source>
        <strain evidence="1">TG3544</strain>
    </source>
</reference>
<gene>
    <name evidence="1" type="ORF">K3G42_021962</name>
</gene>
<comment type="caution">
    <text evidence="1">The sequence shown here is derived from an EMBL/GenBank/DDBJ whole genome shotgun (WGS) entry which is preliminary data.</text>
</comment>
<sequence>MKGKEVLQEGDKYEFKQRGTVAELVVRDAKPADAGEYTCSTGELKTTARLEVTAAPVIFKEELMDVEKEEGDTVGLRCVLAQPDASVTWKKGATVLRASEKYEMKQEGGVAELVVHGAEPEDAGRYFCVTGEQQTTAQVKIHAVPARFKEPLKNTEAVQGGSVTLRCELNKSAPVEWMKGRKGLRPSSKYRMKKEGTVAELTIQDLDMKDAGDYTCAAGDQKTTAVLTVNVLAAQFKQELKNEEGTESGTATLHCELSKAVDSVDWMKDQKALKSSDKYRMRLEGRFAELTIQDLEVKDAGSYTCVCGDQKTTATLKVNALPIFFQEELKSAEVTEGEAATLHCRLSKMGQVEWQKGHRALKPGGKYQMKQEGPCAELVIRDLEVTDSGDYTCTCGGLKTTATLTVNVLPTIFTKSLKDEEVTEGKSATLRCELNKPSAAVEWKKGHKILKQGNKYKMRQEGAVAELVIQALEVTDSGSYSCVSGDQQTTASLEVKGSYLFQAMVRYQNLVVSSELIGNIWRVQV</sequence>
<name>A0ACB8FWX8_9SAUR</name>
<keyword evidence="2" id="KW-1185">Reference proteome</keyword>
<protein>
    <submittedName>
        <fullName evidence="1">Uncharacterized protein</fullName>
    </submittedName>
</protein>
<dbReference type="Proteomes" id="UP000827872">
    <property type="component" value="Linkage Group LG11"/>
</dbReference>
<organism evidence="1 2">
    <name type="scientific">Sphaerodactylus townsendi</name>
    <dbReference type="NCBI Taxonomy" id="933632"/>
    <lineage>
        <taxon>Eukaryota</taxon>
        <taxon>Metazoa</taxon>
        <taxon>Chordata</taxon>
        <taxon>Craniata</taxon>
        <taxon>Vertebrata</taxon>
        <taxon>Euteleostomi</taxon>
        <taxon>Lepidosauria</taxon>
        <taxon>Squamata</taxon>
        <taxon>Bifurcata</taxon>
        <taxon>Gekkota</taxon>
        <taxon>Sphaerodactylidae</taxon>
        <taxon>Sphaerodactylus</taxon>
    </lineage>
</organism>
<evidence type="ECO:0000313" key="2">
    <source>
        <dbReference type="Proteomes" id="UP000827872"/>
    </source>
</evidence>
<evidence type="ECO:0000313" key="1">
    <source>
        <dbReference type="EMBL" id="KAH8011348.1"/>
    </source>
</evidence>
<dbReference type="EMBL" id="CM037624">
    <property type="protein sequence ID" value="KAH8011348.1"/>
    <property type="molecule type" value="Genomic_DNA"/>
</dbReference>